<evidence type="ECO:0000313" key="1">
    <source>
        <dbReference type="EMBL" id="AFU88602.1"/>
    </source>
</evidence>
<dbReference type="Proteomes" id="UP000000460">
    <property type="component" value="Segment"/>
</dbReference>
<dbReference type="KEGG" id="vg:13996819"/>
<name>K4K7H5_9CAUD</name>
<dbReference type="GeneID" id="13996819"/>
<organism evidence="1 2">
    <name type="scientific">Caulobacter phage CcrSwift</name>
    <dbReference type="NCBI Taxonomy" id="2927984"/>
    <lineage>
        <taxon>Viruses</taxon>
        <taxon>Duplodnaviria</taxon>
        <taxon>Heunggongvirae</taxon>
        <taxon>Uroviricota</taxon>
        <taxon>Caudoviricetes</taxon>
        <taxon>Jeanschmidtviridae</taxon>
        <taxon>Shapirovirus</taxon>
        <taxon>Shapirovirus swift</taxon>
    </lineage>
</organism>
<proteinExistence type="predicted"/>
<dbReference type="RefSeq" id="YP_006990017.1">
    <property type="nucleotide sequence ID" value="NC_019411.1"/>
</dbReference>
<reference evidence="1 2" key="1">
    <citation type="journal article" date="2012" name="BMC Genomics">
        <title>The Caulobacter crescentus phage phiCbK: genomics of a canonical phage.</title>
        <authorList>
            <person name="Gill J.J."/>
            <person name="Berry J.D."/>
            <person name="Russell W.K."/>
            <person name="Lessor L."/>
            <person name="Escobar Garcia D.A."/>
            <person name="Hernandez D."/>
            <person name="Kane A."/>
            <person name="Keene J."/>
            <person name="Maddox M."/>
            <person name="Martin R."/>
            <person name="Mohan S."/>
            <person name="Thorn A.M."/>
            <person name="Russell D.H."/>
            <person name="Young R."/>
        </authorList>
    </citation>
    <scope>NUCLEOTIDE SEQUENCE [LARGE SCALE GENOMIC DNA]</scope>
</reference>
<accession>K4K7H5</accession>
<dbReference type="EMBL" id="JX100809">
    <property type="protein sequence ID" value="AFU88602.1"/>
    <property type="molecule type" value="Genomic_DNA"/>
</dbReference>
<evidence type="ECO:0000313" key="2">
    <source>
        <dbReference type="Proteomes" id="UP000000460"/>
    </source>
</evidence>
<protein>
    <submittedName>
        <fullName evidence="1">Uncharacterized protein</fullName>
    </submittedName>
</protein>
<keyword evidence="2" id="KW-1185">Reference proteome</keyword>
<gene>
    <name evidence="1" type="ORF">CcrSwift_gp284</name>
</gene>
<sequence length="267" mass="29496">MSDFQLSAQHQRIVNNTIDALDYLFRRNGEPSSGGEMPFNRLDLGSIADNISAVLAVLPSHADILTKYLFIAQGLLREIANYHAAKPDELRRMAQALRPFYKTRAAAGLSPAAQQTLDFMVEGLRFLAENDCEPPSGGEQMYNRISLLSRTGSDAKRLRQEAPNLDVVITQVEALFIDLWHYRAIALKDVQDALEALEPYYVPPAWTVAPAPAPAKPAARIVSKAEALELLDHIATTASVLRMQMGPANADITLERVKTLEAFVNQQ</sequence>